<evidence type="ECO:0000313" key="4">
    <source>
        <dbReference type="Proteomes" id="UP001328107"/>
    </source>
</evidence>
<organism evidence="3 4">
    <name type="scientific">Pristionchus mayeri</name>
    <dbReference type="NCBI Taxonomy" id="1317129"/>
    <lineage>
        <taxon>Eukaryota</taxon>
        <taxon>Metazoa</taxon>
        <taxon>Ecdysozoa</taxon>
        <taxon>Nematoda</taxon>
        <taxon>Chromadorea</taxon>
        <taxon>Rhabditida</taxon>
        <taxon>Rhabditina</taxon>
        <taxon>Diplogasteromorpha</taxon>
        <taxon>Diplogasteroidea</taxon>
        <taxon>Neodiplogasteridae</taxon>
        <taxon>Pristionchus</taxon>
    </lineage>
</organism>
<proteinExistence type="predicted"/>
<protein>
    <submittedName>
        <fullName evidence="3">Uncharacterized protein</fullName>
    </submittedName>
</protein>
<accession>A0AAN5I645</accession>
<dbReference type="EMBL" id="BTRK01000005">
    <property type="protein sequence ID" value="GMR52933.1"/>
    <property type="molecule type" value="Genomic_DNA"/>
</dbReference>
<sequence length="114" mass="13364">MLVEELDGVDKVITQKYPELPSAYAVQNDAAWRYDDEERLRVRMSMKKLRRRARNMKFNDPSILLRHFADRGCDGRECEHSRENQPSTEVHPGSHRSCRSQQENLLEKASLCEC</sequence>
<dbReference type="AlphaFoldDB" id="A0AAN5I645"/>
<reference evidence="3" key="2">
    <citation type="submission" date="2023-06" db="EMBL/GenBank/DDBJ databases">
        <title>Genome assembly of Pristionchus species.</title>
        <authorList>
            <person name="Yoshida K."/>
            <person name="Sommer R.J."/>
        </authorList>
    </citation>
    <scope>NUCLEOTIDE SEQUENCE</scope>
    <source>
        <strain evidence="3 4">RS5460</strain>
    </source>
</reference>
<feature type="region of interest" description="Disordered" evidence="1">
    <location>
        <begin position="76"/>
        <end position="101"/>
    </location>
</feature>
<gene>
    <name evidence="2" type="ORF">PMAYCL1PPCAC_23128</name>
    <name evidence="3" type="ORF">PMAYCL1PPCAC_23129</name>
</gene>
<name>A0AAN5I645_9BILA</name>
<evidence type="ECO:0000313" key="3">
    <source>
        <dbReference type="EMBL" id="GMR52934.1"/>
    </source>
</evidence>
<evidence type="ECO:0000256" key="1">
    <source>
        <dbReference type="SAM" id="MobiDB-lite"/>
    </source>
</evidence>
<evidence type="ECO:0000313" key="2">
    <source>
        <dbReference type="EMBL" id="GMR52933.1"/>
    </source>
</evidence>
<dbReference type="Proteomes" id="UP001328107">
    <property type="component" value="Unassembled WGS sequence"/>
</dbReference>
<comment type="caution">
    <text evidence="3">The sequence shown here is derived from an EMBL/GenBank/DDBJ whole genome shotgun (WGS) entry which is preliminary data.</text>
</comment>
<dbReference type="EMBL" id="BTRK01000005">
    <property type="protein sequence ID" value="GMR52934.1"/>
    <property type="molecule type" value="Genomic_DNA"/>
</dbReference>
<reference evidence="4" key="1">
    <citation type="submission" date="2022-10" db="EMBL/GenBank/DDBJ databases">
        <title>Genome assembly of Pristionchus species.</title>
        <authorList>
            <person name="Yoshida K."/>
            <person name="Sommer R.J."/>
        </authorList>
    </citation>
    <scope>NUCLEOTIDE SEQUENCE [LARGE SCALE GENOMIC DNA]</scope>
    <source>
        <strain evidence="4">RS5460</strain>
    </source>
</reference>
<keyword evidence="4" id="KW-1185">Reference proteome</keyword>